<keyword evidence="1" id="KW-1133">Transmembrane helix</keyword>
<dbReference type="PANTHER" id="PTHR37159:SF1">
    <property type="entry name" value="GH11867P"/>
    <property type="match status" value="1"/>
</dbReference>
<dbReference type="AlphaFoldDB" id="A0A8S1C8G3"/>
<reference evidence="2 3" key="1">
    <citation type="submission" date="2020-04" db="EMBL/GenBank/DDBJ databases">
        <authorList>
            <person name="Alioto T."/>
            <person name="Alioto T."/>
            <person name="Gomez Garrido J."/>
        </authorList>
    </citation>
    <scope>NUCLEOTIDE SEQUENCE [LARGE SCALE GENOMIC DNA]</scope>
</reference>
<dbReference type="OrthoDB" id="6361347at2759"/>
<name>A0A8S1C8G3_9INSE</name>
<dbReference type="Proteomes" id="UP000494165">
    <property type="component" value="Unassembled WGS sequence"/>
</dbReference>
<dbReference type="PANTHER" id="PTHR37159">
    <property type="entry name" value="GH11867P"/>
    <property type="match status" value="1"/>
</dbReference>
<keyword evidence="3" id="KW-1185">Reference proteome</keyword>
<evidence type="ECO:0000313" key="3">
    <source>
        <dbReference type="Proteomes" id="UP000494165"/>
    </source>
</evidence>
<feature type="transmembrane region" description="Helical" evidence="1">
    <location>
        <begin position="285"/>
        <end position="301"/>
    </location>
</feature>
<accession>A0A8S1C8G3</accession>
<protein>
    <recommendedName>
        <fullName evidence="4">ER-bound oxygenase mpaB/mpaB'/Rubber oxygenase catalytic domain-containing protein</fullName>
    </recommendedName>
</protein>
<feature type="transmembrane region" description="Helical" evidence="1">
    <location>
        <begin position="33"/>
        <end position="54"/>
    </location>
</feature>
<gene>
    <name evidence="2" type="ORF">CLODIP_2_CD06714</name>
</gene>
<comment type="caution">
    <text evidence="2">The sequence shown here is derived from an EMBL/GenBank/DDBJ whole genome shotgun (WGS) entry which is preliminary data.</text>
</comment>
<evidence type="ECO:0000313" key="2">
    <source>
        <dbReference type="EMBL" id="CAB3365060.1"/>
    </source>
</evidence>
<keyword evidence="1" id="KW-0812">Transmembrane</keyword>
<evidence type="ECO:0000256" key="1">
    <source>
        <dbReference type="SAM" id="Phobius"/>
    </source>
</evidence>
<organism evidence="2 3">
    <name type="scientific">Cloeon dipterum</name>
    <dbReference type="NCBI Taxonomy" id="197152"/>
    <lineage>
        <taxon>Eukaryota</taxon>
        <taxon>Metazoa</taxon>
        <taxon>Ecdysozoa</taxon>
        <taxon>Arthropoda</taxon>
        <taxon>Hexapoda</taxon>
        <taxon>Insecta</taxon>
        <taxon>Pterygota</taxon>
        <taxon>Palaeoptera</taxon>
        <taxon>Ephemeroptera</taxon>
        <taxon>Pisciforma</taxon>
        <taxon>Baetidae</taxon>
        <taxon>Cloeon</taxon>
    </lineage>
</organism>
<dbReference type="EMBL" id="CADEPI010000019">
    <property type="protein sequence ID" value="CAB3365060.1"/>
    <property type="molecule type" value="Genomic_DNA"/>
</dbReference>
<feature type="transmembrane region" description="Helical" evidence="1">
    <location>
        <begin position="127"/>
        <end position="146"/>
    </location>
</feature>
<evidence type="ECO:0008006" key="4">
    <source>
        <dbReference type="Google" id="ProtNLM"/>
    </source>
</evidence>
<keyword evidence="1" id="KW-0472">Membrane</keyword>
<sequence length="309" mass="35561">MATPADCGSPMELPPWFDLEKFQRGQDFMKRNIFTFLYTKLSGLVCLLAVPSILRVLCFTSQSGEPCSAFNRYFSTLSHMMEWYNGDLLEPGSKAYQSLKLIRSRHAAAAKRSRKAGLGLMSQFDMIVTQFGFMGFAILHPNFFALHREKREAWEGVTHFWRTVGYLLGIDDRFNLCTGSLEETKSLCLAIQDKVLSPGMKNPPAKFKVMAHSLLTGMQCTIPSLGFEIKIKMIMEDLLGLPCDLKMDFSSRFTLMVERLTFSTLLRTRWLAFFFRPIFNGLVRLALYISARFPFIAYWRYGKRNIHFH</sequence>
<proteinExistence type="predicted"/>